<protein>
    <submittedName>
        <fullName evidence="4">Cytochrome P450</fullName>
    </submittedName>
</protein>
<gene>
    <name evidence="4" type="ORF">NBH00_12080</name>
</gene>
<dbReference type="Gene3D" id="1.10.630.10">
    <property type="entry name" value="Cytochrome P450"/>
    <property type="match status" value="1"/>
</dbReference>
<dbReference type="Proteomes" id="UP001056035">
    <property type="component" value="Chromosome"/>
</dbReference>
<comment type="similarity">
    <text evidence="2 3">Belongs to the cytochrome P450 family.</text>
</comment>
<evidence type="ECO:0000313" key="4">
    <source>
        <dbReference type="EMBL" id="UTI66917.1"/>
    </source>
</evidence>
<evidence type="ECO:0000313" key="5">
    <source>
        <dbReference type="Proteomes" id="UP001056035"/>
    </source>
</evidence>
<keyword evidence="3" id="KW-0560">Oxidoreductase</keyword>
<reference evidence="4 5" key="1">
    <citation type="submission" date="2022-06" db="EMBL/GenBank/DDBJ databases">
        <title>Paraconexibacter antarcticus.</title>
        <authorList>
            <person name="Kim C.S."/>
        </authorList>
    </citation>
    <scope>NUCLEOTIDE SEQUENCE [LARGE SCALE GENOMIC DNA]</scope>
    <source>
        <strain evidence="4 5">02-257</strain>
    </source>
</reference>
<dbReference type="PANTHER" id="PTHR24305">
    <property type="entry name" value="CYTOCHROME P450"/>
    <property type="match status" value="1"/>
</dbReference>
<evidence type="ECO:0000256" key="1">
    <source>
        <dbReference type="ARBA" id="ARBA00001971"/>
    </source>
</evidence>
<dbReference type="RefSeq" id="WP_254573569.1">
    <property type="nucleotide sequence ID" value="NZ_CP098502.1"/>
</dbReference>
<dbReference type="InterPro" id="IPR017972">
    <property type="entry name" value="Cyt_P450_CS"/>
</dbReference>
<keyword evidence="3" id="KW-0503">Monooxygenase</keyword>
<comment type="cofactor">
    <cofactor evidence="1">
        <name>heme</name>
        <dbReference type="ChEBI" id="CHEBI:30413"/>
    </cofactor>
</comment>
<dbReference type="Pfam" id="PF00067">
    <property type="entry name" value="p450"/>
    <property type="match status" value="1"/>
</dbReference>
<dbReference type="PRINTS" id="PR00463">
    <property type="entry name" value="EP450I"/>
</dbReference>
<accession>A0ABY5E172</accession>
<evidence type="ECO:0000256" key="3">
    <source>
        <dbReference type="RuleBase" id="RU000461"/>
    </source>
</evidence>
<sequence length="441" mass="48354">MVLPPGPRGPAALLTLAFAARPLDTLVRWHRRYGDVFTVPFLGFGTGVYVADPAAIRDLMTGDQSDLLAGEANSFLTPILGEGSVLVLDGPEHLRQRRLLLPPFQGSRVAGFRALIREVAEREVDTWRPGQRLVLRARMRALTFEIICRAVFGVTDPVRVERLRTALTAVLDSASILLVGETLRRDLGRWSPGGRFARRLRAADALLYAEIAARRRAGDLDEREDVLSLLLRARDEEGRGMTDRELRDELITMLAAGHETTATALAFALELLLRTPGEYDRLRSAVAADGGDARLDAVARETLRLRPVIDAAERTLTRPRRVAGWELPAGVKVYPAIVLVQRRADLYPDPEAFRPERFLEGGVESYAWLPFGGGIRRCVGAALAQAELTEVLRVVVSRAELTPVRAAADPVVLRGITLAPRHGVPVTVTRVGARLPEPALA</sequence>
<dbReference type="InterPro" id="IPR002401">
    <property type="entry name" value="Cyt_P450_E_grp-I"/>
</dbReference>
<dbReference type="PANTHER" id="PTHR24305:SF166">
    <property type="entry name" value="CYTOCHROME P450 12A4, MITOCHONDRIAL-RELATED"/>
    <property type="match status" value="1"/>
</dbReference>
<proteinExistence type="inferred from homology"/>
<dbReference type="PRINTS" id="PR00385">
    <property type="entry name" value="P450"/>
</dbReference>
<dbReference type="PROSITE" id="PS00086">
    <property type="entry name" value="CYTOCHROME_P450"/>
    <property type="match status" value="1"/>
</dbReference>
<evidence type="ECO:0000256" key="2">
    <source>
        <dbReference type="ARBA" id="ARBA00010617"/>
    </source>
</evidence>
<keyword evidence="3" id="KW-0408">Iron</keyword>
<keyword evidence="3" id="KW-0479">Metal-binding</keyword>
<dbReference type="SUPFAM" id="SSF48264">
    <property type="entry name" value="Cytochrome P450"/>
    <property type="match status" value="1"/>
</dbReference>
<keyword evidence="5" id="KW-1185">Reference proteome</keyword>
<keyword evidence="3" id="KW-0349">Heme</keyword>
<name>A0ABY5E172_9ACTN</name>
<dbReference type="EMBL" id="CP098502">
    <property type="protein sequence ID" value="UTI66917.1"/>
    <property type="molecule type" value="Genomic_DNA"/>
</dbReference>
<dbReference type="InterPro" id="IPR050121">
    <property type="entry name" value="Cytochrome_P450_monoxygenase"/>
</dbReference>
<organism evidence="4 5">
    <name type="scientific">Paraconexibacter antarcticus</name>
    <dbReference type="NCBI Taxonomy" id="2949664"/>
    <lineage>
        <taxon>Bacteria</taxon>
        <taxon>Bacillati</taxon>
        <taxon>Actinomycetota</taxon>
        <taxon>Thermoleophilia</taxon>
        <taxon>Solirubrobacterales</taxon>
        <taxon>Paraconexibacteraceae</taxon>
        <taxon>Paraconexibacter</taxon>
    </lineage>
</organism>
<dbReference type="InterPro" id="IPR036396">
    <property type="entry name" value="Cyt_P450_sf"/>
</dbReference>
<dbReference type="InterPro" id="IPR001128">
    <property type="entry name" value="Cyt_P450"/>
</dbReference>
<dbReference type="CDD" id="cd11053">
    <property type="entry name" value="CYP110-like"/>
    <property type="match status" value="1"/>
</dbReference>